<keyword evidence="2" id="KW-1185">Reference proteome</keyword>
<accession>A0ABQ4MXY5</accession>
<evidence type="ECO:0000313" key="1">
    <source>
        <dbReference type="EMBL" id="GIP60782.1"/>
    </source>
</evidence>
<organism evidence="1 2">
    <name type="scientific">Paenibacillus woosongensis</name>
    <dbReference type="NCBI Taxonomy" id="307580"/>
    <lineage>
        <taxon>Bacteria</taxon>
        <taxon>Bacillati</taxon>
        <taxon>Bacillota</taxon>
        <taxon>Bacilli</taxon>
        <taxon>Bacillales</taxon>
        <taxon>Paenibacillaceae</taxon>
        <taxon>Paenibacillus</taxon>
    </lineage>
</organism>
<comment type="caution">
    <text evidence="1">The sequence shown here is derived from an EMBL/GenBank/DDBJ whole genome shotgun (WGS) entry which is preliminary data.</text>
</comment>
<name>A0ABQ4MXY5_9BACL</name>
<dbReference type="RefSeq" id="WP_213594586.1">
    <property type="nucleotide sequence ID" value="NZ_BOSM01000012.1"/>
</dbReference>
<gene>
    <name evidence="1" type="ORF">J15TS10_45960</name>
</gene>
<dbReference type="Proteomes" id="UP000681290">
    <property type="component" value="Unassembled WGS sequence"/>
</dbReference>
<reference evidence="1 2" key="1">
    <citation type="submission" date="2021-03" db="EMBL/GenBank/DDBJ databases">
        <title>Antimicrobial resistance genes in bacteria isolated from Japanese honey, and their potential for conferring macrolide and lincosamide resistance in the American foulbrood pathogen Paenibacillus larvae.</title>
        <authorList>
            <person name="Okamoto M."/>
            <person name="Kumagai M."/>
            <person name="Kanamori H."/>
            <person name="Takamatsu D."/>
        </authorList>
    </citation>
    <scope>NUCLEOTIDE SEQUENCE [LARGE SCALE GENOMIC DNA]</scope>
    <source>
        <strain evidence="1 2">J15TS10</strain>
    </source>
</reference>
<protein>
    <submittedName>
        <fullName evidence="1">Uncharacterized protein</fullName>
    </submittedName>
</protein>
<evidence type="ECO:0000313" key="2">
    <source>
        <dbReference type="Proteomes" id="UP000681290"/>
    </source>
</evidence>
<proteinExistence type="predicted"/>
<sequence>MGIDNFKWDDQDRSVSWLYNGKHITKKYDNAYFASLNSEKQYVVVEAGQNYSPDLIFYLSFEGKQIFNLDKVNDKISWQLQDHLIQVNCKNILNAQIYPEQGVAIVISKENQFEKVLKGYAMDGTLLFVKHPPQGFDFSYLSTLKNQPSVVCEGDEDHTDVYGRSGWSFIIDTKTGDMTKGNLAY</sequence>
<dbReference type="EMBL" id="BOSM01000012">
    <property type="protein sequence ID" value="GIP60782.1"/>
    <property type="molecule type" value="Genomic_DNA"/>
</dbReference>